<reference evidence="13 14" key="1">
    <citation type="submission" date="2016-01" db="EMBL/GenBank/DDBJ databases">
        <authorList>
            <person name="Oliw E.H."/>
        </authorList>
    </citation>
    <scope>NUCLEOTIDE SEQUENCE [LARGE SCALE GENOMIC DNA]</scope>
    <source>
        <strain evidence="13 14">CMW7756B</strain>
    </source>
</reference>
<keyword evidence="8 12" id="KW-0378">Hydrolase</keyword>
<evidence type="ECO:0000256" key="10">
    <source>
        <dbReference type="ARBA" id="ARBA00023098"/>
    </source>
</evidence>
<evidence type="ECO:0000313" key="13">
    <source>
        <dbReference type="EMBL" id="KXA62682.1"/>
    </source>
</evidence>
<dbReference type="Proteomes" id="UP000070226">
    <property type="component" value="Unassembled WGS sequence"/>
</dbReference>
<dbReference type="InterPro" id="IPR011334">
    <property type="entry name" value="UDP-acyl_GlcNac_deAcase_C"/>
</dbReference>
<dbReference type="UniPathway" id="UPA00359">
    <property type="reaction ID" value="UER00478"/>
</dbReference>
<dbReference type="PANTHER" id="PTHR33694">
    <property type="entry name" value="UDP-3-O-ACYL-N-ACETYLGLUCOSAMINE DEACETYLASE 1, MITOCHONDRIAL-RELATED"/>
    <property type="match status" value="1"/>
</dbReference>
<comment type="function">
    <text evidence="2 12">Catalyzes the hydrolysis of UDP-3-O-myristoyl-N-acetylglucosamine to form UDP-3-O-myristoylglucosamine and acetate, the committed step in lipid A biosynthesis.</text>
</comment>
<dbReference type="Gene3D" id="3.30.230.20">
    <property type="entry name" value="lpxc deacetylase, domain 1"/>
    <property type="match status" value="1"/>
</dbReference>
<feature type="binding site" evidence="12">
    <location>
        <position position="238"/>
    </location>
    <ligand>
        <name>Zn(2+)</name>
        <dbReference type="ChEBI" id="CHEBI:29105"/>
    </ligand>
</feature>
<dbReference type="Pfam" id="PF03331">
    <property type="entry name" value="LpxC"/>
    <property type="match status" value="1"/>
</dbReference>
<evidence type="ECO:0000313" key="14">
    <source>
        <dbReference type="Proteomes" id="UP000070226"/>
    </source>
</evidence>
<comment type="cofactor">
    <cofactor evidence="1 12">
        <name>Zn(2+)</name>
        <dbReference type="ChEBI" id="CHEBI:29105"/>
    </cofactor>
</comment>
<evidence type="ECO:0000256" key="2">
    <source>
        <dbReference type="ARBA" id="ARBA00002923"/>
    </source>
</evidence>
<dbReference type="Gene3D" id="3.30.1700.10">
    <property type="entry name" value="lpxc deacetylase, domain 2"/>
    <property type="match status" value="1"/>
</dbReference>
<proteinExistence type="inferred from homology"/>
<dbReference type="STRING" id="39777.B7L28_02760"/>
<protein>
    <recommendedName>
        <fullName evidence="4 12">UDP-3-O-acyl-N-acetylglucosamine deacetylase</fullName>
        <shortName evidence="12">UDP-3-O-acyl-GlcNAc deacetylase</shortName>
        <ecNumber evidence="4 12">3.5.1.108</ecNumber>
    </recommendedName>
    <alternativeName>
        <fullName evidence="12">UDP-3-O-[R-3-hydroxymyristoyl]-N-acetylglucosamine deacetylase</fullName>
    </alternativeName>
</protein>
<comment type="caution">
    <text evidence="13">The sequence shown here is derived from an EMBL/GenBank/DDBJ whole genome shotgun (WGS) entry which is preliminary data.</text>
</comment>
<organism evidence="13">
    <name type="scientific">Veillonella atypica</name>
    <dbReference type="NCBI Taxonomy" id="39777"/>
    <lineage>
        <taxon>Bacteria</taxon>
        <taxon>Bacillati</taxon>
        <taxon>Bacillota</taxon>
        <taxon>Negativicutes</taxon>
        <taxon>Veillonellales</taxon>
        <taxon>Veillonellaceae</taxon>
        <taxon>Veillonella</taxon>
    </lineage>
</organism>
<evidence type="ECO:0000256" key="11">
    <source>
        <dbReference type="ARBA" id="ARBA00024535"/>
    </source>
</evidence>
<evidence type="ECO:0000256" key="7">
    <source>
        <dbReference type="ARBA" id="ARBA00022723"/>
    </source>
</evidence>
<dbReference type="InterPro" id="IPR004463">
    <property type="entry name" value="UDP-acyl_GlcNac_deAcase"/>
</dbReference>
<comment type="similarity">
    <text evidence="12">Belongs to the LpxC family.</text>
</comment>
<dbReference type="InterPro" id="IPR020568">
    <property type="entry name" value="Ribosomal_Su5_D2-typ_SF"/>
</dbReference>
<keyword evidence="7 12" id="KW-0479">Metal-binding</keyword>
<keyword evidence="10 12" id="KW-0443">Lipid metabolism</keyword>
<dbReference type="GO" id="GO:0103117">
    <property type="term" value="F:UDP-3-O-acyl-N-acetylglucosamine deacetylase activity"/>
    <property type="evidence" value="ECO:0007669"/>
    <property type="project" value="UniProtKB-UniRule"/>
</dbReference>
<evidence type="ECO:0000256" key="8">
    <source>
        <dbReference type="ARBA" id="ARBA00022801"/>
    </source>
</evidence>
<dbReference type="SUPFAM" id="SSF54211">
    <property type="entry name" value="Ribosomal protein S5 domain 2-like"/>
    <property type="match status" value="2"/>
</dbReference>
<keyword evidence="6 12" id="KW-0441">Lipid A biosynthesis</keyword>
<dbReference type="HAMAP" id="MF_00388">
    <property type="entry name" value="LpxC"/>
    <property type="match status" value="1"/>
</dbReference>
<accession>A0A133S2M0</accession>
<dbReference type="GO" id="GO:0016020">
    <property type="term" value="C:membrane"/>
    <property type="evidence" value="ECO:0007669"/>
    <property type="project" value="GOC"/>
</dbReference>
<feature type="active site" description="Proton donor" evidence="12">
    <location>
        <position position="260"/>
    </location>
</feature>
<feature type="binding site" evidence="12">
    <location>
        <position position="79"/>
    </location>
    <ligand>
        <name>Zn(2+)</name>
        <dbReference type="ChEBI" id="CHEBI:29105"/>
    </ligand>
</feature>
<dbReference type="PATRIC" id="fig|39777.7.peg.1511"/>
<evidence type="ECO:0000256" key="6">
    <source>
        <dbReference type="ARBA" id="ARBA00022556"/>
    </source>
</evidence>
<keyword evidence="5 12" id="KW-0444">Lipid biosynthesis</keyword>
<evidence type="ECO:0000256" key="5">
    <source>
        <dbReference type="ARBA" id="ARBA00022516"/>
    </source>
</evidence>
<dbReference type="GO" id="GO:0046872">
    <property type="term" value="F:metal ion binding"/>
    <property type="evidence" value="ECO:0007669"/>
    <property type="project" value="UniProtKB-KW"/>
</dbReference>
<dbReference type="EC" id="3.5.1.108" evidence="4 12"/>
<dbReference type="EMBL" id="LRQT01000086">
    <property type="protein sequence ID" value="KXA62682.1"/>
    <property type="molecule type" value="Genomic_DNA"/>
</dbReference>
<evidence type="ECO:0000256" key="12">
    <source>
        <dbReference type="HAMAP-Rule" id="MF_00388"/>
    </source>
</evidence>
<dbReference type="AlphaFoldDB" id="A0A133S2M0"/>
<sequence length="279" mass="30998">MSKPQQTIKQAISYKGIGLHSGEPVTMVFKPAPENTGIVFVRSDIEGTPSVRAHIDNVTNTMRATTLEHGEAKVFTVEHVMAAFSAMNIDNCFVEMDSPEPPVGDGSSAVFVDLILQAGIEEQQAERHVYKVKRSHSIYDGDRFILIVPYDGYRVTFTSINPHPLLGTQQCDFDVTPEYFEEHIARARTIGFVKELEQLQAMGLAKGGSTDNALVYDDTTCLSVPRFEDELVRHKALDVMGDLYLLGPIEGHVIALKSSHELNSRLAHSIIEEIRETQQ</sequence>
<comment type="pathway">
    <text evidence="3 12">Glycolipid biosynthesis; lipid IV(A) biosynthesis; lipid IV(A) from (3R)-3-hydroxytetradecanoyl-[acyl-carrier-protein] and UDP-N-acetyl-alpha-D-glucosamine: step 2/6.</text>
</comment>
<name>A0A133S2M0_9FIRM</name>
<comment type="catalytic activity">
    <reaction evidence="11 12">
        <text>a UDP-3-O-[(3R)-3-hydroxyacyl]-N-acetyl-alpha-D-glucosamine + H2O = a UDP-3-O-[(3R)-3-hydroxyacyl]-alpha-D-glucosamine + acetate</text>
        <dbReference type="Rhea" id="RHEA:67816"/>
        <dbReference type="ChEBI" id="CHEBI:15377"/>
        <dbReference type="ChEBI" id="CHEBI:30089"/>
        <dbReference type="ChEBI" id="CHEBI:137740"/>
        <dbReference type="ChEBI" id="CHEBI:173225"/>
        <dbReference type="EC" id="3.5.1.108"/>
    </reaction>
</comment>
<gene>
    <name evidence="12" type="primary">lpxC</name>
    <name evidence="13" type="ORF">HMPREF3233_01545</name>
</gene>
<dbReference type="GO" id="GO:0009245">
    <property type="term" value="P:lipid A biosynthetic process"/>
    <property type="evidence" value="ECO:0007669"/>
    <property type="project" value="UniProtKB-UniRule"/>
</dbReference>
<dbReference type="PANTHER" id="PTHR33694:SF1">
    <property type="entry name" value="UDP-3-O-ACYL-N-ACETYLGLUCOSAMINE DEACETYLASE 1, MITOCHONDRIAL-RELATED"/>
    <property type="match status" value="1"/>
</dbReference>
<keyword evidence="9 12" id="KW-0862">Zinc</keyword>
<dbReference type="InterPro" id="IPR015870">
    <property type="entry name" value="UDP-acyl_N-AcGlcN_deAcase_N"/>
</dbReference>
<dbReference type="NCBIfam" id="TIGR00325">
    <property type="entry name" value="lpxC"/>
    <property type="match status" value="1"/>
</dbReference>
<feature type="binding site" evidence="12">
    <location>
        <position position="234"/>
    </location>
    <ligand>
        <name>Zn(2+)</name>
        <dbReference type="ChEBI" id="CHEBI:29105"/>
    </ligand>
</feature>
<evidence type="ECO:0000256" key="3">
    <source>
        <dbReference type="ARBA" id="ARBA00005002"/>
    </source>
</evidence>
<evidence type="ECO:0000256" key="4">
    <source>
        <dbReference type="ARBA" id="ARBA00012745"/>
    </source>
</evidence>
<evidence type="ECO:0000256" key="9">
    <source>
        <dbReference type="ARBA" id="ARBA00022833"/>
    </source>
</evidence>
<evidence type="ECO:0000256" key="1">
    <source>
        <dbReference type="ARBA" id="ARBA00001947"/>
    </source>
</evidence>
<dbReference type="RefSeq" id="WP_060807800.1">
    <property type="nucleotide sequence ID" value="NZ_KQ958119.1"/>
</dbReference>